<dbReference type="GeneID" id="25562219"/>
<sequence>MTMAATLTCASAAPGSDELLTAMTGAIPSAMDAASYKEHFTKIREMQTKALEQIAAMGKWSLQRQVLGKPLEHIKAKLTEGKEAYMALVASVDPSASAETLELDDEGKTNQFKAFSATIENVIFLSETLLRFPASRRLMDKETEGLFFWAYAYATQAAIGDENLDVLLNSAKQVMELDIDAIPNPDDNASGTNVPASDSPSPAKKKKRAKKTKAEKAAEIRKRKLRRRS</sequence>
<evidence type="ECO:0000313" key="2">
    <source>
        <dbReference type="EMBL" id="KNC47524.1"/>
    </source>
</evidence>
<dbReference type="PANTHER" id="PTHR14735">
    <property type="entry name" value="COILED-COIL DOMAIN-CONTAINING PROTEIN 134"/>
    <property type="match status" value="1"/>
</dbReference>
<dbReference type="EMBL" id="GL349447">
    <property type="protein sequence ID" value="KNC47524.1"/>
    <property type="molecule type" value="Genomic_DNA"/>
</dbReference>
<dbReference type="PANTHER" id="PTHR14735:SF1">
    <property type="entry name" value="COILED-COIL DOMAIN-CONTAINING PROTEIN 134"/>
    <property type="match status" value="1"/>
</dbReference>
<dbReference type="Pfam" id="PF15002">
    <property type="entry name" value="ERK-JNK_inhib"/>
    <property type="match status" value="1"/>
</dbReference>
<protein>
    <submittedName>
        <fullName evidence="2">Uncharacterized protein</fullName>
    </submittedName>
</protein>
<reference evidence="2 3" key="1">
    <citation type="submission" date="2010-05" db="EMBL/GenBank/DDBJ databases">
        <title>The Genome Sequence of Thecamonas trahens ATCC 50062.</title>
        <authorList>
            <consortium name="The Broad Institute Genome Sequencing Platform"/>
            <person name="Russ C."/>
            <person name="Cuomo C."/>
            <person name="Shea T."/>
            <person name="Young S.K."/>
            <person name="Zeng Q."/>
            <person name="Koehrsen M."/>
            <person name="Haas B."/>
            <person name="Borodovsky M."/>
            <person name="Guigo R."/>
            <person name="Alvarado L."/>
            <person name="Berlin A."/>
            <person name="Bochicchio J."/>
            <person name="Borenstein D."/>
            <person name="Chapman S."/>
            <person name="Chen Z."/>
            <person name="Freedman E."/>
            <person name="Gellesch M."/>
            <person name="Goldberg J."/>
            <person name="Griggs A."/>
            <person name="Gujja S."/>
            <person name="Heilman E."/>
            <person name="Heiman D."/>
            <person name="Hepburn T."/>
            <person name="Howarth C."/>
            <person name="Jen D."/>
            <person name="Larson L."/>
            <person name="Mehta T."/>
            <person name="Park D."/>
            <person name="Pearson M."/>
            <person name="Roberts A."/>
            <person name="Saif S."/>
            <person name="Shenoy N."/>
            <person name="Sisk P."/>
            <person name="Stolte C."/>
            <person name="Sykes S."/>
            <person name="Thomson T."/>
            <person name="Walk T."/>
            <person name="White J."/>
            <person name="Yandava C."/>
            <person name="Burger G."/>
            <person name="Gray M.W."/>
            <person name="Holland P.W.H."/>
            <person name="King N."/>
            <person name="Lang F.B.F."/>
            <person name="Roger A.J."/>
            <person name="Ruiz-Trillo I."/>
            <person name="Lander E."/>
            <person name="Nusbaum C."/>
        </authorList>
    </citation>
    <scope>NUCLEOTIDE SEQUENCE [LARGE SCALE GENOMIC DNA]</scope>
    <source>
        <strain evidence="2 3">ATCC 50062</strain>
    </source>
</reference>
<dbReference type="Proteomes" id="UP000054408">
    <property type="component" value="Unassembled WGS sequence"/>
</dbReference>
<dbReference type="RefSeq" id="XP_013759458.1">
    <property type="nucleotide sequence ID" value="XM_013904004.1"/>
</dbReference>
<evidence type="ECO:0000313" key="3">
    <source>
        <dbReference type="Proteomes" id="UP000054408"/>
    </source>
</evidence>
<keyword evidence="3" id="KW-1185">Reference proteome</keyword>
<accession>A0A0L0D5A4</accession>
<proteinExistence type="predicted"/>
<evidence type="ECO:0000256" key="1">
    <source>
        <dbReference type="SAM" id="MobiDB-lite"/>
    </source>
</evidence>
<feature type="compositionally biased region" description="Polar residues" evidence="1">
    <location>
        <begin position="187"/>
        <end position="200"/>
    </location>
</feature>
<organism evidence="2 3">
    <name type="scientific">Thecamonas trahens ATCC 50062</name>
    <dbReference type="NCBI Taxonomy" id="461836"/>
    <lineage>
        <taxon>Eukaryota</taxon>
        <taxon>Apusozoa</taxon>
        <taxon>Apusomonadida</taxon>
        <taxon>Apusomonadidae</taxon>
        <taxon>Thecamonas</taxon>
    </lineage>
</organism>
<name>A0A0L0D5A4_THETB</name>
<gene>
    <name evidence="2" type="ORF">AMSG_02544</name>
</gene>
<feature type="region of interest" description="Disordered" evidence="1">
    <location>
        <begin position="181"/>
        <end position="229"/>
    </location>
</feature>
<dbReference type="AlphaFoldDB" id="A0A0L0D5A4"/>
<dbReference type="InterPro" id="IPR026321">
    <property type="entry name" value="CC134"/>
</dbReference>